<evidence type="ECO:0000313" key="2">
    <source>
        <dbReference type="Proteomes" id="UP001732700"/>
    </source>
</evidence>
<evidence type="ECO:0000313" key="1">
    <source>
        <dbReference type="EnsemblPlants" id="AVESA.00010b.r2.6CG1109780.1.CDS"/>
    </source>
</evidence>
<organism evidence="1 2">
    <name type="scientific">Avena sativa</name>
    <name type="common">Oat</name>
    <dbReference type="NCBI Taxonomy" id="4498"/>
    <lineage>
        <taxon>Eukaryota</taxon>
        <taxon>Viridiplantae</taxon>
        <taxon>Streptophyta</taxon>
        <taxon>Embryophyta</taxon>
        <taxon>Tracheophyta</taxon>
        <taxon>Spermatophyta</taxon>
        <taxon>Magnoliopsida</taxon>
        <taxon>Liliopsida</taxon>
        <taxon>Poales</taxon>
        <taxon>Poaceae</taxon>
        <taxon>BOP clade</taxon>
        <taxon>Pooideae</taxon>
        <taxon>Poodae</taxon>
        <taxon>Poeae</taxon>
        <taxon>Poeae Chloroplast Group 1 (Aveneae type)</taxon>
        <taxon>Aveninae</taxon>
        <taxon>Avena</taxon>
    </lineage>
</organism>
<accession>A0ACD5Z5W3</accession>
<keyword evidence="2" id="KW-1185">Reference proteome</keyword>
<proteinExistence type="predicted"/>
<protein>
    <submittedName>
        <fullName evidence="1">Uncharacterized protein</fullName>
    </submittedName>
</protein>
<dbReference type="Proteomes" id="UP001732700">
    <property type="component" value="Chromosome 6C"/>
</dbReference>
<reference evidence="1" key="2">
    <citation type="submission" date="2025-09" db="UniProtKB">
        <authorList>
            <consortium name="EnsemblPlants"/>
        </authorList>
    </citation>
    <scope>IDENTIFICATION</scope>
</reference>
<sequence>MASAGGGIDGPAGTSKKKKRISDCLVDSDGGDDVAVEAAAPPSPPSPGTPRLRIPMFTCARLRFVRLGRKGGRGRKDVVVAEKSEPPTTDSAGWKQGSNGGGRAEAAGMGLSMLFLLAKTCVELNKMAEVRARMEALLEEMRDLQLARTTKASTDSDAATPLGSTSRDLHASSTTTAASPCRCRGLRTDAAHAGPAYSSSPVPSRPRHFHEWADGSSFYALTGNPLFDLDRAAASTSGMETASGGSGTLSEMEDSVSMTVDVAGAQFQLNNCNAEQETPEWSSDGDSFIELDGGFSAGVGSSARRRRDSEDGHEERGSEEGVSALELERRLQELLHRRSRERIEELELSLRRAEKKLMEKEMEARLWKDTAKLALQPRPPQQQDKHGAVTFSR</sequence>
<name>A0ACD5Z5W3_AVESA</name>
<dbReference type="EnsemblPlants" id="AVESA.00010b.r2.6CG1109780.1">
    <property type="protein sequence ID" value="AVESA.00010b.r2.6CG1109780.1.CDS"/>
    <property type="gene ID" value="AVESA.00010b.r2.6CG1109780"/>
</dbReference>
<reference evidence="1" key="1">
    <citation type="submission" date="2021-05" db="EMBL/GenBank/DDBJ databases">
        <authorList>
            <person name="Scholz U."/>
            <person name="Mascher M."/>
            <person name="Fiebig A."/>
        </authorList>
    </citation>
    <scope>NUCLEOTIDE SEQUENCE [LARGE SCALE GENOMIC DNA]</scope>
</reference>